<feature type="non-terminal residue" evidence="6">
    <location>
        <position position="1"/>
    </location>
</feature>
<name>A0A0B4FDH4_METAF</name>
<dbReference type="HOGENOM" id="CLU_041470_0_0_1"/>
<dbReference type="PROSITE" id="PS50865">
    <property type="entry name" value="ZF_MYND_2"/>
    <property type="match status" value="1"/>
</dbReference>
<dbReference type="OrthoDB" id="4936877at2759"/>
<feature type="domain" description="MYND-type" evidence="5">
    <location>
        <begin position="20"/>
        <end position="57"/>
    </location>
</feature>
<dbReference type="SUPFAM" id="SSF144232">
    <property type="entry name" value="HIT/MYND zinc finger-like"/>
    <property type="match status" value="1"/>
</dbReference>
<dbReference type="GO" id="GO:0008270">
    <property type="term" value="F:zinc ion binding"/>
    <property type="evidence" value="ECO:0007669"/>
    <property type="project" value="UniProtKB-KW"/>
</dbReference>
<keyword evidence="2 4" id="KW-0863">Zinc-finger</keyword>
<dbReference type="Gene3D" id="6.10.140.2220">
    <property type="match status" value="1"/>
</dbReference>
<sequence length="357" mass="40416">MPLIMNADVGKLNGLAPRSCELCHKKEGVARCSACLAVFYCGRECQVKDRDFHKTPCTLIKKNRLRYKSEQKKLRDMPSGPFLPENVFEDHVGRFWGILGTRPYMCARYALVDAMLISYGTAGGPVDVVQMSLDHLLDMMRLCRSDNLCLRKLIPGLYIRLGRDQDAYDFMKWYATTGQRTDYNWGDMEEPFLDTKDADVLEAPVKSWKGRVLDLNHVVAVVLIKVRIMLDLQVIQNARIADRGDNPEETIKIIGGKLVSPIISSRAESLLAEPQETARLAAKIKKQIKQLYDAVGSYNRHFWDLLVEDPDCGVLRRPASNPPQSKNEAIVVVKHSYASWYKTPGAVNVLRNLSEED</sequence>
<gene>
    <name evidence="6" type="ORF">MAN_05591</name>
</gene>
<evidence type="ECO:0000259" key="5">
    <source>
        <dbReference type="PROSITE" id="PS50865"/>
    </source>
</evidence>
<dbReference type="Pfam" id="PF01753">
    <property type="entry name" value="zf-MYND"/>
    <property type="match status" value="1"/>
</dbReference>
<keyword evidence="1" id="KW-0479">Metal-binding</keyword>
<protein>
    <submittedName>
        <fullName evidence="6">MYND finger</fullName>
    </submittedName>
</protein>
<evidence type="ECO:0000256" key="4">
    <source>
        <dbReference type="PROSITE-ProRule" id="PRU00134"/>
    </source>
</evidence>
<evidence type="ECO:0000256" key="1">
    <source>
        <dbReference type="ARBA" id="ARBA00022723"/>
    </source>
</evidence>
<dbReference type="InterPro" id="IPR002893">
    <property type="entry name" value="Znf_MYND"/>
</dbReference>
<dbReference type="PROSITE" id="PS01360">
    <property type="entry name" value="ZF_MYND_1"/>
    <property type="match status" value="1"/>
</dbReference>
<proteinExistence type="predicted"/>
<dbReference type="Proteomes" id="UP000031186">
    <property type="component" value="Unassembled WGS sequence"/>
</dbReference>
<accession>A0A0B4FDH4</accession>
<dbReference type="AlphaFoldDB" id="A0A0B4FDH4"/>
<dbReference type="VEuPathDB" id="FungiDB:MAN_05591"/>
<evidence type="ECO:0000313" key="7">
    <source>
        <dbReference type="Proteomes" id="UP000031186"/>
    </source>
</evidence>
<evidence type="ECO:0000256" key="2">
    <source>
        <dbReference type="ARBA" id="ARBA00022771"/>
    </source>
</evidence>
<keyword evidence="3" id="KW-0862">Zinc</keyword>
<evidence type="ECO:0000313" key="6">
    <source>
        <dbReference type="EMBL" id="KID65932.1"/>
    </source>
</evidence>
<evidence type="ECO:0000256" key="3">
    <source>
        <dbReference type="ARBA" id="ARBA00022833"/>
    </source>
</evidence>
<dbReference type="EMBL" id="AZNF01000006">
    <property type="protein sequence ID" value="KID65932.1"/>
    <property type="molecule type" value="Genomic_DNA"/>
</dbReference>
<comment type="caution">
    <text evidence="6">The sequence shown here is derived from an EMBL/GenBank/DDBJ whole genome shotgun (WGS) entry which is preliminary data.</text>
</comment>
<reference evidence="6 7" key="1">
    <citation type="journal article" date="2014" name="Proc. Natl. Acad. Sci. U.S.A.">
        <title>Trajectory and genomic determinants of fungal-pathogen speciation and host adaptation.</title>
        <authorList>
            <person name="Hu X."/>
            <person name="Xiao G."/>
            <person name="Zheng P."/>
            <person name="Shang Y."/>
            <person name="Su Y."/>
            <person name="Zhang X."/>
            <person name="Liu X."/>
            <person name="Zhan S."/>
            <person name="St Leger R.J."/>
            <person name="Wang C."/>
        </authorList>
    </citation>
    <scope>NUCLEOTIDE SEQUENCE [LARGE SCALE GENOMIC DNA]</scope>
    <source>
        <strain evidence="6 7">ARSEF 549</strain>
    </source>
</reference>
<organism evidence="6 7">
    <name type="scientific">Metarhizium anisopliae (strain ARSEF 549)</name>
    <dbReference type="NCBI Taxonomy" id="3151832"/>
    <lineage>
        <taxon>Eukaryota</taxon>
        <taxon>Fungi</taxon>
        <taxon>Dikarya</taxon>
        <taxon>Ascomycota</taxon>
        <taxon>Pezizomycotina</taxon>
        <taxon>Sordariomycetes</taxon>
        <taxon>Hypocreomycetidae</taxon>
        <taxon>Hypocreales</taxon>
        <taxon>Clavicipitaceae</taxon>
        <taxon>Metarhizium</taxon>
    </lineage>
</organism>
<keyword evidence="7" id="KW-1185">Reference proteome</keyword>